<protein>
    <submittedName>
        <fullName evidence="2">Glycosyltransferase family 1 protein</fullName>
    </submittedName>
</protein>
<reference evidence="2 3" key="1">
    <citation type="submission" date="2021-07" db="EMBL/GenBank/DDBJ databases">
        <title>Alteriqipengyuania abyssalis NZ-12B nov, sp.nov isolated from deep sea sponge in pacific ocean.</title>
        <authorList>
            <person name="Tareen S."/>
            <person name="Wink J."/>
        </authorList>
    </citation>
    <scope>NUCLEOTIDE SEQUENCE [LARGE SCALE GENOMIC DNA]</scope>
    <source>
        <strain evidence="2 3">NZ-12B</strain>
    </source>
</reference>
<feature type="domain" description="Glycosyltransferase subfamily 4-like N-terminal" evidence="1">
    <location>
        <begin position="4"/>
        <end position="169"/>
    </location>
</feature>
<dbReference type="PANTHER" id="PTHR45947:SF3">
    <property type="entry name" value="SULFOQUINOVOSYL TRANSFERASE SQD2"/>
    <property type="match status" value="1"/>
</dbReference>
<comment type="caution">
    <text evidence="2">The sequence shown here is derived from an EMBL/GenBank/DDBJ whole genome shotgun (WGS) entry which is preliminary data.</text>
</comment>
<evidence type="ECO:0000313" key="3">
    <source>
        <dbReference type="Proteomes" id="UP000759298"/>
    </source>
</evidence>
<evidence type="ECO:0000313" key="2">
    <source>
        <dbReference type="EMBL" id="MBY8337725.1"/>
    </source>
</evidence>
<dbReference type="PANTHER" id="PTHR45947">
    <property type="entry name" value="SULFOQUINOVOSYL TRANSFERASE SQD2"/>
    <property type="match status" value="1"/>
</dbReference>
<dbReference type="InterPro" id="IPR028098">
    <property type="entry name" value="Glyco_trans_4-like_N"/>
</dbReference>
<dbReference type="Pfam" id="PF13692">
    <property type="entry name" value="Glyco_trans_1_4"/>
    <property type="match status" value="1"/>
</dbReference>
<dbReference type="Proteomes" id="UP000759298">
    <property type="component" value="Unassembled WGS sequence"/>
</dbReference>
<organism evidence="2 3">
    <name type="scientific">Alteriqipengyuania abyssalis</name>
    <dbReference type="NCBI Taxonomy" id="2860200"/>
    <lineage>
        <taxon>Bacteria</taxon>
        <taxon>Pseudomonadati</taxon>
        <taxon>Pseudomonadota</taxon>
        <taxon>Alphaproteobacteria</taxon>
        <taxon>Sphingomonadales</taxon>
        <taxon>Erythrobacteraceae</taxon>
        <taxon>Alteriqipengyuania</taxon>
    </lineage>
</organism>
<proteinExistence type="predicted"/>
<dbReference type="RefSeq" id="WP_222825240.1">
    <property type="nucleotide sequence ID" value="NZ_JAHWXP010000003.1"/>
</dbReference>
<keyword evidence="3" id="KW-1185">Reference proteome</keyword>
<dbReference type="EMBL" id="JAHWXP010000003">
    <property type="protein sequence ID" value="MBY8337725.1"/>
    <property type="molecule type" value="Genomic_DNA"/>
</dbReference>
<dbReference type="SUPFAM" id="SSF53756">
    <property type="entry name" value="UDP-Glycosyltransferase/glycogen phosphorylase"/>
    <property type="match status" value="1"/>
</dbReference>
<sequence>MVRDGANKALNRLVRYLLEHGAQVRVYSPTIAEPAFAPAGDLVSVPSFAIPTRKEYRLALGLPAAVREDIRAFAPNVVHLSAPDRLGRQMQTFAAEIEVPVVASLHTLFQTYFTYYGLDIFRGYAERYLDRFYGRCDIVLAPNPYLVDELRQTTQLGDHVHTWSRGVDHKLWNPSRRDPEWRRAKGYADDEAVLLFFGRLVKEKGIDVFEEVVKTLRERGRKVRPLIVGAGPAGDDLAGRIGEAVFTGHVEGEELARAVGSADILVNPSITEAFGNVNLEAMASGLAVVSADAPAARALIEDGKNGLIVPPRDARAYADAIERLTDDPAYRKTLADAGIAFSERYHWSAILDNVIASYRQAIAEGPHLRDPKVAAVAAKRRAAA</sequence>
<gene>
    <name evidence="2" type="ORF">KYN89_11795</name>
</gene>
<name>A0ABS7PF76_9SPHN</name>
<dbReference type="CDD" id="cd03814">
    <property type="entry name" value="GT4-like"/>
    <property type="match status" value="1"/>
</dbReference>
<dbReference type="InterPro" id="IPR050194">
    <property type="entry name" value="Glycosyltransferase_grp1"/>
</dbReference>
<dbReference type="Pfam" id="PF13439">
    <property type="entry name" value="Glyco_transf_4"/>
    <property type="match status" value="1"/>
</dbReference>
<accession>A0ABS7PF76</accession>
<dbReference type="Gene3D" id="3.40.50.2000">
    <property type="entry name" value="Glycogen Phosphorylase B"/>
    <property type="match status" value="2"/>
</dbReference>
<evidence type="ECO:0000259" key="1">
    <source>
        <dbReference type="Pfam" id="PF13439"/>
    </source>
</evidence>